<dbReference type="InterPro" id="IPR028307">
    <property type="entry name" value="Lin-54_fam"/>
</dbReference>
<dbReference type="HOGENOM" id="CLU_550372_0_0_1"/>
<feature type="region of interest" description="Disordered" evidence="4">
    <location>
        <begin position="164"/>
        <end position="286"/>
    </location>
</feature>
<comment type="similarity">
    <text evidence="2">Belongs to the lin-54 family.</text>
</comment>
<dbReference type="Proteomes" id="UP000011087">
    <property type="component" value="Unassembled WGS sequence"/>
</dbReference>
<dbReference type="OrthoDB" id="6283463at2759"/>
<reference evidence="7" key="3">
    <citation type="submission" date="2016-03" db="UniProtKB">
        <authorList>
            <consortium name="EnsemblProtists"/>
        </authorList>
    </citation>
    <scope>IDENTIFICATION</scope>
</reference>
<evidence type="ECO:0000256" key="4">
    <source>
        <dbReference type="SAM" id="MobiDB-lite"/>
    </source>
</evidence>
<comment type="subcellular location">
    <subcellularLocation>
        <location evidence="1">Nucleus</location>
    </subcellularLocation>
</comment>
<feature type="compositionally biased region" description="Pro residues" evidence="4">
    <location>
        <begin position="216"/>
        <end position="228"/>
    </location>
</feature>
<dbReference type="PANTHER" id="PTHR12446">
    <property type="entry name" value="TESMIN/TSO1-RELATED"/>
    <property type="match status" value="1"/>
</dbReference>
<protein>
    <recommendedName>
        <fullName evidence="5">CRC domain-containing protein</fullName>
    </recommendedName>
</protein>
<feature type="compositionally biased region" description="Low complexity" evidence="4">
    <location>
        <begin position="263"/>
        <end position="279"/>
    </location>
</feature>
<organism evidence="6">
    <name type="scientific">Guillardia theta (strain CCMP2712)</name>
    <name type="common">Cryptophyte</name>
    <dbReference type="NCBI Taxonomy" id="905079"/>
    <lineage>
        <taxon>Eukaryota</taxon>
        <taxon>Cryptophyceae</taxon>
        <taxon>Pyrenomonadales</taxon>
        <taxon>Geminigeraceae</taxon>
        <taxon>Guillardia</taxon>
    </lineage>
</organism>
<dbReference type="GO" id="GO:0005634">
    <property type="term" value="C:nucleus"/>
    <property type="evidence" value="ECO:0007669"/>
    <property type="project" value="UniProtKB-SubCell"/>
</dbReference>
<dbReference type="RefSeq" id="XP_005819165.1">
    <property type="nucleotide sequence ID" value="XM_005819108.1"/>
</dbReference>
<proteinExistence type="inferred from homology"/>
<feature type="region of interest" description="Disordered" evidence="4">
    <location>
        <begin position="427"/>
        <end position="496"/>
    </location>
</feature>
<evidence type="ECO:0000313" key="7">
    <source>
        <dbReference type="EnsemblProtists" id="EKX32185"/>
    </source>
</evidence>
<dbReference type="PANTHER" id="PTHR12446:SF34">
    <property type="entry name" value="PROTEIN LIN-54 HOMOLOG"/>
    <property type="match status" value="1"/>
</dbReference>
<dbReference type="SMART" id="SM01114">
    <property type="entry name" value="CXC"/>
    <property type="match status" value="2"/>
</dbReference>
<keyword evidence="3" id="KW-0539">Nucleus</keyword>
<dbReference type="PROSITE" id="PS51634">
    <property type="entry name" value="CRC"/>
    <property type="match status" value="1"/>
</dbReference>
<evidence type="ECO:0000256" key="3">
    <source>
        <dbReference type="ARBA" id="ARBA00023242"/>
    </source>
</evidence>
<feature type="compositionally biased region" description="Basic and acidic residues" evidence="4">
    <location>
        <begin position="175"/>
        <end position="194"/>
    </location>
</feature>
<evidence type="ECO:0000313" key="8">
    <source>
        <dbReference type="Proteomes" id="UP000011087"/>
    </source>
</evidence>
<dbReference type="AlphaFoldDB" id="L1I8L2"/>
<gene>
    <name evidence="6" type="ORF">GUITHDRAFT_148793</name>
</gene>
<name>L1I8L2_GUITC</name>
<dbReference type="EMBL" id="JH993206">
    <property type="protein sequence ID" value="EKX32185.1"/>
    <property type="molecule type" value="Genomic_DNA"/>
</dbReference>
<accession>L1I8L2</accession>
<dbReference type="eggNOG" id="KOG1171">
    <property type="taxonomic scope" value="Eukaryota"/>
</dbReference>
<dbReference type="Pfam" id="PF03638">
    <property type="entry name" value="TCR"/>
    <property type="match status" value="2"/>
</dbReference>
<dbReference type="KEGG" id="gtt:GUITHDRAFT_148793"/>
<feature type="compositionally biased region" description="Low complexity" evidence="4">
    <location>
        <begin position="229"/>
        <end position="251"/>
    </location>
</feature>
<reference evidence="6 8" key="1">
    <citation type="journal article" date="2012" name="Nature">
        <title>Algal genomes reveal evolutionary mosaicism and the fate of nucleomorphs.</title>
        <authorList>
            <consortium name="DOE Joint Genome Institute"/>
            <person name="Curtis B.A."/>
            <person name="Tanifuji G."/>
            <person name="Burki F."/>
            <person name="Gruber A."/>
            <person name="Irimia M."/>
            <person name="Maruyama S."/>
            <person name="Arias M.C."/>
            <person name="Ball S.G."/>
            <person name="Gile G.H."/>
            <person name="Hirakawa Y."/>
            <person name="Hopkins J.F."/>
            <person name="Kuo A."/>
            <person name="Rensing S.A."/>
            <person name="Schmutz J."/>
            <person name="Symeonidi A."/>
            <person name="Elias M."/>
            <person name="Eveleigh R.J."/>
            <person name="Herman E.K."/>
            <person name="Klute M.J."/>
            <person name="Nakayama T."/>
            <person name="Obornik M."/>
            <person name="Reyes-Prieto A."/>
            <person name="Armbrust E.V."/>
            <person name="Aves S.J."/>
            <person name="Beiko R.G."/>
            <person name="Coutinho P."/>
            <person name="Dacks J.B."/>
            <person name="Durnford D.G."/>
            <person name="Fast N.M."/>
            <person name="Green B.R."/>
            <person name="Grisdale C.J."/>
            <person name="Hempel F."/>
            <person name="Henrissat B."/>
            <person name="Hoppner M.P."/>
            <person name="Ishida K."/>
            <person name="Kim E."/>
            <person name="Koreny L."/>
            <person name="Kroth P.G."/>
            <person name="Liu Y."/>
            <person name="Malik S.B."/>
            <person name="Maier U.G."/>
            <person name="McRose D."/>
            <person name="Mock T."/>
            <person name="Neilson J.A."/>
            <person name="Onodera N.T."/>
            <person name="Poole A.M."/>
            <person name="Pritham E.J."/>
            <person name="Richards T.A."/>
            <person name="Rocap G."/>
            <person name="Roy S.W."/>
            <person name="Sarai C."/>
            <person name="Schaack S."/>
            <person name="Shirato S."/>
            <person name="Slamovits C.H."/>
            <person name="Spencer D.F."/>
            <person name="Suzuki S."/>
            <person name="Worden A.Z."/>
            <person name="Zauner S."/>
            <person name="Barry K."/>
            <person name="Bell C."/>
            <person name="Bharti A.K."/>
            <person name="Crow J.A."/>
            <person name="Grimwood J."/>
            <person name="Kramer R."/>
            <person name="Lindquist E."/>
            <person name="Lucas S."/>
            <person name="Salamov A."/>
            <person name="McFadden G.I."/>
            <person name="Lane C.E."/>
            <person name="Keeling P.J."/>
            <person name="Gray M.W."/>
            <person name="Grigoriev I.V."/>
            <person name="Archibald J.M."/>
        </authorList>
    </citation>
    <scope>NUCLEOTIDE SEQUENCE</scope>
    <source>
        <strain evidence="6 8">CCMP2712</strain>
    </source>
</reference>
<dbReference type="STRING" id="905079.L1I8L2"/>
<dbReference type="GO" id="GO:0006355">
    <property type="term" value="P:regulation of DNA-templated transcription"/>
    <property type="evidence" value="ECO:0007669"/>
    <property type="project" value="TreeGrafter"/>
</dbReference>
<evidence type="ECO:0000259" key="5">
    <source>
        <dbReference type="PROSITE" id="PS51634"/>
    </source>
</evidence>
<dbReference type="EnsemblProtists" id="EKX32185">
    <property type="protein sequence ID" value="EKX32185"/>
    <property type="gene ID" value="GUITHDRAFT_148793"/>
</dbReference>
<reference evidence="8" key="2">
    <citation type="submission" date="2012-11" db="EMBL/GenBank/DDBJ databases">
        <authorList>
            <person name="Kuo A."/>
            <person name="Curtis B.A."/>
            <person name="Tanifuji G."/>
            <person name="Burki F."/>
            <person name="Gruber A."/>
            <person name="Irimia M."/>
            <person name="Maruyama S."/>
            <person name="Arias M.C."/>
            <person name="Ball S.G."/>
            <person name="Gile G.H."/>
            <person name="Hirakawa Y."/>
            <person name="Hopkins J.F."/>
            <person name="Rensing S.A."/>
            <person name="Schmutz J."/>
            <person name="Symeonidi A."/>
            <person name="Elias M."/>
            <person name="Eveleigh R.J."/>
            <person name="Herman E.K."/>
            <person name="Klute M.J."/>
            <person name="Nakayama T."/>
            <person name="Obornik M."/>
            <person name="Reyes-Prieto A."/>
            <person name="Armbrust E.V."/>
            <person name="Aves S.J."/>
            <person name="Beiko R.G."/>
            <person name="Coutinho P."/>
            <person name="Dacks J.B."/>
            <person name="Durnford D.G."/>
            <person name="Fast N.M."/>
            <person name="Green B.R."/>
            <person name="Grisdale C."/>
            <person name="Hempe F."/>
            <person name="Henrissat B."/>
            <person name="Hoppner M.P."/>
            <person name="Ishida K.-I."/>
            <person name="Kim E."/>
            <person name="Koreny L."/>
            <person name="Kroth P.G."/>
            <person name="Liu Y."/>
            <person name="Malik S.-B."/>
            <person name="Maier U.G."/>
            <person name="McRose D."/>
            <person name="Mock T."/>
            <person name="Neilson J.A."/>
            <person name="Onodera N.T."/>
            <person name="Poole A.M."/>
            <person name="Pritham E.J."/>
            <person name="Richards T.A."/>
            <person name="Rocap G."/>
            <person name="Roy S.W."/>
            <person name="Sarai C."/>
            <person name="Schaack S."/>
            <person name="Shirato S."/>
            <person name="Slamovits C.H."/>
            <person name="Spencer D.F."/>
            <person name="Suzuki S."/>
            <person name="Worden A.Z."/>
            <person name="Zauner S."/>
            <person name="Barry K."/>
            <person name="Bell C."/>
            <person name="Bharti A.K."/>
            <person name="Crow J.A."/>
            <person name="Grimwood J."/>
            <person name="Kramer R."/>
            <person name="Lindquist E."/>
            <person name="Lucas S."/>
            <person name="Salamov A."/>
            <person name="McFadden G.I."/>
            <person name="Lane C.E."/>
            <person name="Keeling P.J."/>
            <person name="Gray M.W."/>
            <person name="Grigoriev I.V."/>
            <person name="Archibald J.M."/>
        </authorList>
    </citation>
    <scope>NUCLEOTIDE SEQUENCE</scope>
    <source>
        <strain evidence="8">CCMP2712</strain>
    </source>
</reference>
<sequence length="496" mass="53905">MAAKRSRDRLSPLPPDELSREFALTPKTCRLQLLDSLNSPPVSEGFGSSITLPELKVGRQANVWIGNDLQRHFTLLHLSKDLKTPASSNKKLLTPRSPQLQLMCFGENEVTSETVSIGAFGDFINKTGNTKPIILAGPMRHRRYQLRRSLEVELNQEEVCHLEGDGSSRLSYGSEFDRELSREDEDKQVEDKPKMKPNNAMAQEPAKHSSSHKTEPSPPPATPTPTPPAAKASATSGISTPPTSTTPTTSTVRAEVQKVSSNSQAIASTTSMTSSVSKSSRARDPSKMCKCKKSKCVRQYCVCFRAALLCEGCDCVDCYNDGQHEQERLAAIEHIKTSDPLAFADRVRAEGDAASVSVESKPKQHVRGCKCKNSKCLKKYCECFEFGVSCSSKCDCKDCMNGKTLQPLERNDPLPCQAKTQLEAAGLVGTSKDKPLPTPLQTPKRAHLPPSPATPAVPSAVLPRTPLDGGSKLNGPAAVSMQREREETGKNFALAS</sequence>
<evidence type="ECO:0000313" key="6">
    <source>
        <dbReference type="EMBL" id="EKX32185.1"/>
    </source>
</evidence>
<feature type="domain" description="CRC" evidence="5">
    <location>
        <begin position="285"/>
        <end position="404"/>
    </location>
</feature>
<dbReference type="PaxDb" id="55529-EKX32185"/>
<dbReference type="GeneID" id="17288913"/>
<keyword evidence="8" id="KW-1185">Reference proteome</keyword>
<evidence type="ECO:0000256" key="1">
    <source>
        <dbReference type="ARBA" id="ARBA00004123"/>
    </source>
</evidence>
<dbReference type="InterPro" id="IPR005172">
    <property type="entry name" value="CRC"/>
</dbReference>
<dbReference type="InterPro" id="IPR033467">
    <property type="entry name" value="Tesmin/TSO1-like_CXC"/>
</dbReference>
<evidence type="ECO:0000256" key="2">
    <source>
        <dbReference type="ARBA" id="ARBA00007267"/>
    </source>
</evidence>